<name>A0AAN6GKQ4_9BASI</name>
<sequence length="222" mass="23840">MTASPSGSDFDSIIAILGHGEDSQALSHLLQVFGTSTLSEAGLERIQYSDILYLNLYKIGISFQLEADSRFSQVVTAVDIYNHHPKILADEARATKKPRTTYKPFPALPLPIVLTPKAGVQTQTTLSLNTETNGTDFFKAWGEPDRKGGGTGPIGRGPAAWMEWSLALPPDPSAGRHAPTPVQIMVELGGEGARGPRVWESDSAGASPWKVITFSLPPSQTN</sequence>
<accession>A0AAN6GKQ4</accession>
<gene>
    <name evidence="1" type="ORF">OC846_005721</name>
</gene>
<dbReference type="EMBL" id="JAPDMZ010000237">
    <property type="protein sequence ID" value="KAK0545292.1"/>
    <property type="molecule type" value="Genomic_DNA"/>
</dbReference>
<dbReference type="AlphaFoldDB" id="A0AAN6GKQ4"/>
<dbReference type="Proteomes" id="UP001176517">
    <property type="component" value="Unassembled WGS sequence"/>
</dbReference>
<evidence type="ECO:0000313" key="2">
    <source>
        <dbReference type="Proteomes" id="UP001176517"/>
    </source>
</evidence>
<organism evidence="1 2">
    <name type="scientific">Tilletia horrida</name>
    <dbReference type="NCBI Taxonomy" id="155126"/>
    <lineage>
        <taxon>Eukaryota</taxon>
        <taxon>Fungi</taxon>
        <taxon>Dikarya</taxon>
        <taxon>Basidiomycota</taxon>
        <taxon>Ustilaginomycotina</taxon>
        <taxon>Exobasidiomycetes</taxon>
        <taxon>Tilletiales</taxon>
        <taxon>Tilletiaceae</taxon>
        <taxon>Tilletia</taxon>
    </lineage>
</organism>
<proteinExistence type="predicted"/>
<comment type="caution">
    <text evidence="1">The sequence shown here is derived from an EMBL/GenBank/DDBJ whole genome shotgun (WGS) entry which is preliminary data.</text>
</comment>
<protein>
    <submittedName>
        <fullName evidence="1">Uncharacterized protein</fullName>
    </submittedName>
</protein>
<evidence type="ECO:0000313" key="1">
    <source>
        <dbReference type="EMBL" id="KAK0545292.1"/>
    </source>
</evidence>
<reference evidence="1" key="1">
    <citation type="journal article" date="2023" name="PhytoFront">
        <title>Draft Genome Resources of Seven Strains of Tilletia horrida, Causal Agent of Kernel Smut of Rice.</title>
        <authorList>
            <person name="Khanal S."/>
            <person name="Antony Babu S."/>
            <person name="Zhou X.G."/>
        </authorList>
    </citation>
    <scope>NUCLEOTIDE SEQUENCE</scope>
    <source>
        <strain evidence="1">TX6</strain>
    </source>
</reference>
<keyword evidence="2" id="KW-1185">Reference proteome</keyword>